<comment type="caution">
    <text evidence="1">The sequence shown here is derived from an EMBL/GenBank/DDBJ whole genome shotgun (WGS) entry which is preliminary data.</text>
</comment>
<accession>A0A2D0N5I4</accession>
<protein>
    <submittedName>
        <fullName evidence="1">Uncharacterized protein</fullName>
    </submittedName>
</protein>
<evidence type="ECO:0000313" key="1">
    <source>
        <dbReference type="EMBL" id="PHN03650.1"/>
    </source>
</evidence>
<organism evidence="1 2">
    <name type="scientific">Flavilitoribacter nigricans (strain ATCC 23147 / DSM 23189 / NBRC 102662 / NCIMB 1420 / SS-2)</name>
    <name type="common">Lewinella nigricans</name>
    <dbReference type="NCBI Taxonomy" id="1122177"/>
    <lineage>
        <taxon>Bacteria</taxon>
        <taxon>Pseudomonadati</taxon>
        <taxon>Bacteroidota</taxon>
        <taxon>Saprospiria</taxon>
        <taxon>Saprospirales</taxon>
        <taxon>Lewinellaceae</taxon>
        <taxon>Flavilitoribacter</taxon>
    </lineage>
</organism>
<proteinExistence type="predicted"/>
<dbReference type="AlphaFoldDB" id="A0A2D0N5I4"/>
<dbReference type="Proteomes" id="UP000223913">
    <property type="component" value="Unassembled WGS sequence"/>
</dbReference>
<keyword evidence="2" id="KW-1185">Reference proteome</keyword>
<sequence>MRHSRYTYGYLIFMDPQSKKNLEFEFVRIFVKSLNPDLKDAVKEFEEPDAIIQINPLTGIEVTQVFNQAQEGELRVKFEGSWERIISNATSIWNTIGLPSAHVSVYFSGNYYVSKNNSWVVAENLVNFIANHIPQKGAYYNSSDSMNIERFGITRFSIERIINYDKVVWSYNDSIWVPNLEIDSIQEAIDKKEAKRNSYLKSCKKIWLLLVLNSRKGSGSFEIRKEVIRHIYDFAFDRVFIFESLTQKYFELHNEVSYNSL</sequence>
<evidence type="ECO:0000313" key="2">
    <source>
        <dbReference type="Proteomes" id="UP000223913"/>
    </source>
</evidence>
<gene>
    <name evidence="1" type="ORF">CRP01_25670</name>
</gene>
<reference evidence="1 2" key="1">
    <citation type="submission" date="2017-10" db="EMBL/GenBank/DDBJ databases">
        <title>The draft genome sequence of Lewinella nigricans NBRC 102662.</title>
        <authorList>
            <person name="Wang K."/>
        </authorList>
    </citation>
    <scope>NUCLEOTIDE SEQUENCE [LARGE SCALE GENOMIC DNA]</scope>
    <source>
        <strain evidence="1 2">NBRC 102662</strain>
    </source>
</reference>
<dbReference type="EMBL" id="PDUD01000030">
    <property type="protein sequence ID" value="PHN03650.1"/>
    <property type="molecule type" value="Genomic_DNA"/>
</dbReference>
<name>A0A2D0N5I4_FLAN2</name>